<dbReference type="Gene3D" id="2.40.30.10">
    <property type="entry name" value="Translation factors"/>
    <property type="match status" value="1"/>
</dbReference>
<dbReference type="PANTHER" id="PTHR19370">
    <property type="entry name" value="NADH-CYTOCHROME B5 REDUCTASE"/>
    <property type="match status" value="1"/>
</dbReference>
<dbReference type="FunFam" id="3.40.50.80:FF:000005">
    <property type="entry name" value="NADH-cytochrome b5 reductase"/>
    <property type="match status" value="1"/>
</dbReference>
<dbReference type="Pfam" id="PF00175">
    <property type="entry name" value="NAD_binding_1"/>
    <property type="match status" value="1"/>
</dbReference>
<comment type="similarity">
    <text evidence="9">Belongs to the flavoprotein pyridine nucleotide cytochrome reductase family.</text>
</comment>
<dbReference type="InterPro" id="IPR017927">
    <property type="entry name" value="FAD-bd_FR_type"/>
</dbReference>
<name>A0AAV2YT95_9STRA</name>
<keyword evidence="6" id="KW-1207">Sterol metabolism</keyword>
<keyword evidence="7 9" id="KW-0520">NAD</keyword>
<feature type="binding site" evidence="8">
    <location>
        <position position="129"/>
    </location>
    <ligand>
        <name>FAD</name>
        <dbReference type="ChEBI" id="CHEBI:57692"/>
    </ligand>
</feature>
<dbReference type="PANTHER" id="PTHR19370:SF185">
    <property type="entry name" value="NADH-CYTOCHROME B5 REDUCTASE"/>
    <property type="match status" value="1"/>
</dbReference>
<evidence type="ECO:0000256" key="5">
    <source>
        <dbReference type="ARBA" id="ARBA00023002"/>
    </source>
</evidence>
<dbReference type="GO" id="GO:0090524">
    <property type="term" value="F:cytochrome-b5 reductase activity, acting on NADH"/>
    <property type="evidence" value="ECO:0007669"/>
    <property type="project" value="UniProtKB-EC"/>
</dbReference>
<dbReference type="Gene3D" id="3.40.50.80">
    <property type="entry name" value="Nucleotide-binding domain of ferredoxin-NADP reductase (FNR) module"/>
    <property type="match status" value="1"/>
</dbReference>
<evidence type="ECO:0000256" key="10">
    <source>
        <dbReference type="SAM" id="Phobius"/>
    </source>
</evidence>
<keyword evidence="10" id="KW-0812">Transmembrane</keyword>
<reference evidence="12" key="1">
    <citation type="submission" date="2022-11" db="EMBL/GenBank/DDBJ databases">
        <authorList>
            <person name="Morgan W.R."/>
            <person name="Tartar A."/>
        </authorList>
    </citation>
    <scope>NUCLEOTIDE SEQUENCE</scope>
    <source>
        <strain evidence="12">ARSEF 373</strain>
    </source>
</reference>
<dbReference type="GO" id="GO:0016126">
    <property type="term" value="P:sterol biosynthetic process"/>
    <property type="evidence" value="ECO:0007669"/>
    <property type="project" value="UniProtKB-KW"/>
</dbReference>
<dbReference type="SUPFAM" id="SSF52343">
    <property type="entry name" value="Ferredoxin reductase-like, C-terminal NADP-linked domain"/>
    <property type="match status" value="1"/>
</dbReference>
<keyword evidence="10" id="KW-0472">Membrane</keyword>
<dbReference type="GO" id="GO:0071949">
    <property type="term" value="F:FAD binding"/>
    <property type="evidence" value="ECO:0007669"/>
    <property type="project" value="TreeGrafter"/>
</dbReference>
<dbReference type="EC" id="1.6.2.2" evidence="9"/>
<dbReference type="FunFam" id="2.40.30.10:FF:000021">
    <property type="entry name" value="NADH-cytochrome b5 reductase"/>
    <property type="match status" value="1"/>
</dbReference>
<reference evidence="12" key="2">
    <citation type="journal article" date="2023" name="Microbiol Resour">
        <title>Decontamination and Annotation of the Draft Genome Sequence of the Oomycete Lagenidium giganteum ARSEF 373.</title>
        <authorList>
            <person name="Morgan W.R."/>
            <person name="Tartar A."/>
        </authorList>
    </citation>
    <scope>NUCLEOTIDE SEQUENCE</scope>
    <source>
        <strain evidence="12">ARSEF 373</strain>
    </source>
</reference>
<feature type="binding site" evidence="8">
    <location>
        <position position="124"/>
    </location>
    <ligand>
        <name>FAD</name>
        <dbReference type="ChEBI" id="CHEBI:57692"/>
    </ligand>
</feature>
<dbReference type="PRINTS" id="PR00371">
    <property type="entry name" value="FPNCR"/>
</dbReference>
<gene>
    <name evidence="12" type="ORF">N0F65_011210</name>
</gene>
<dbReference type="Proteomes" id="UP001146120">
    <property type="component" value="Unassembled WGS sequence"/>
</dbReference>
<feature type="binding site" evidence="8">
    <location>
        <position position="141"/>
    </location>
    <ligand>
        <name>FAD</name>
        <dbReference type="ChEBI" id="CHEBI:57692"/>
    </ligand>
</feature>
<evidence type="ECO:0000256" key="4">
    <source>
        <dbReference type="ARBA" id="ARBA00022955"/>
    </source>
</evidence>
<feature type="binding site" evidence="8">
    <location>
        <position position="201"/>
    </location>
    <ligand>
        <name>FAD</name>
        <dbReference type="ChEBI" id="CHEBI:57692"/>
    </ligand>
</feature>
<keyword evidence="10" id="KW-1133">Transmembrane helix</keyword>
<evidence type="ECO:0000256" key="6">
    <source>
        <dbReference type="ARBA" id="ARBA00023011"/>
    </source>
</evidence>
<evidence type="ECO:0000313" key="12">
    <source>
        <dbReference type="EMBL" id="DAZ96533.1"/>
    </source>
</evidence>
<evidence type="ECO:0000256" key="3">
    <source>
        <dbReference type="ARBA" id="ARBA00022827"/>
    </source>
</evidence>
<dbReference type="InterPro" id="IPR001433">
    <property type="entry name" value="OxRdtase_FAD/NAD-bd"/>
</dbReference>
<feature type="binding site" evidence="8">
    <location>
        <position position="143"/>
    </location>
    <ligand>
        <name>FAD</name>
        <dbReference type="ChEBI" id="CHEBI:57692"/>
    </ligand>
</feature>
<dbReference type="SUPFAM" id="SSF63380">
    <property type="entry name" value="Riboflavin synthase domain-like"/>
    <property type="match status" value="1"/>
</dbReference>
<feature type="binding site" evidence="8">
    <location>
        <position position="142"/>
    </location>
    <ligand>
        <name>FAD</name>
        <dbReference type="ChEBI" id="CHEBI:57692"/>
    </ligand>
</feature>
<sequence>MSALLTGLGVDTRVAAAVAVVVLSSAVVVVLGLLKPRSTKLVTLQPPATEGGSPPTVHLPLVEKESISHDTRRFRFALPSEKHVLGLPVGQHISLRFTDSDGKLCMRSYTPVSSDDALGYVDLVVKVYFKNVHPKFPDGGKMSQHLDSLKIGDTIEVSGPKGKLTYVGKGEIHIKHRARDPAPEIRHAKKVAMIAGGTGITPMLQVIRRALKDENDKTEFYLLVANQTEKDILLREELDAMAANHDNVHVWYTIDRAEEGWKYSVGYVTADMIKEHLPAAGPDVQVFMCGPPPMLKFAVLPALEQLGFTPNMHFSF</sequence>
<dbReference type="InterPro" id="IPR017938">
    <property type="entry name" value="Riboflavin_synthase-like_b-brl"/>
</dbReference>
<organism evidence="12 13">
    <name type="scientific">Lagenidium giganteum</name>
    <dbReference type="NCBI Taxonomy" id="4803"/>
    <lineage>
        <taxon>Eukaryota</taxon>
        <taxon>Sar</taxon>
        <taxon>Stramenopiles</taxon>
        <taxon>Oomycota</taxon>
        <taxon>Peronosporomycetes</taxon>
        <taxon>Pythiales</taxon>
        <taxon>Pythiaceae</taxon>
    </lineage>
</organism>
<dbReference type="InterPro" id="IPR001834">
    <property type="entry name" value="CBR-like"/>
</dbReference>
<keyword evidence="6" id="KW-0753">Steroid metabolism</keyword>
<comment type="caution">
    <text evidence="12">The sequence shown here is derived from an EMBL/GenBank/DDBJ whole genome shotgun (WGS) entry which is preliminary data.</text>
</comment>
<keyword evidence="4" id="KW-0752">Steroid biosynthesis</keyword>
<protein>
    <recommendedName>
        <fullName evidence="9">NADH-cytochrome b5 reductase</fullName>
        <ecNumber evidence="9">1.6.2.2</ecNumber>
    </recommendedName>
</protein>
<evidence type="ECO:0000313" key="13">
    <source>
        <dbReference type="Proteomes" id="UP001146120"/>
    </source>
</evidence>
<feature type="transmembrane region" description="Helical" evidence="10">
    <location>
        <begin position="14"/>
        <end position="34"/>
    </location>
</feature>
<dbReference type="EMBL" id="DAKRPA010000164">
    <property type="protein sequence ID" value="DAZ96533.1"/>
    <property type="molecule type" value="Genomic_DNA"/>
</dbReference>
<dbReference type="Pfam" id="PF00970">
    <property type="entry name" value="FAD_binding_6"/>
    <property type="match status" value="1"/>
</dbReference>
<evidence type="ECO:0000259" key="11">
    <source>
        <dbReference type="PROSITE" id="PS51384"/>
    </source>
</evidence>
<feature type="binding site" evidence="8">
    <location>
        <position position="126"/>
    </location>
    <ligand>
        <name>FAD</name>
        <dbReference type="ChEBI" id="CHEBI:57692"/>
    </ligand>
</feature>
<proteinExistence type="inferred from homology"/>
<dbReference type="InterPro" id="IPR001709">
    <property type="entry name" value="Flavoprot_Pyr_Nucl_cyt_Rdtase"/>
</dbReference>
<dbReference type="PRINTS" id="PR00406">
    <property type="entry name" value="CYTB5RDTASE"/>
</dbReference>
<keyword evidence="4" id="KW-0443">Lipid metabolism</keyword>
<dbReference type="AlphaFoldDB" id="A0AAV2YT95"/>
<keyword evidence="6" id="KW-0756">Sterol biosynthesis</keyword>
<comment type="catalytic activity">
    <reaction evidence="9">
        <text>2 Fe(III)-[cytochrome b5] + NADH = 2 Fe(II)-[cytochrome b5] + NAD(+) + H(+)</text>
        <dbReference type="Rhea" id="RHEA:46680"/>
        <dbReference type="Rhea" id="RHEA-COMP:10438"/>
        <dbReference type="Rhea" id="RHEA-COMP:10439"/>
        <dbReference type="ChEBI" id="CHEBI:15378"/>
        <dbReference type="ChEBI" id="CHEBI:29033"/>
        <dbReference type="ChEBI" id="CHEBI:29034"/>
        <dbReference type="ChEBI" id="CHEBI:57540"/>
        <dbReference type="ChEBI" id="CHEBI:57945"/>
        <dbReference type="EC" id="1.6.2.2"/>
    </reaction>
</comment>
<keyword evidence="13" id="KW-1185">Reference proteome</keyword>
<feature type="binding site" evidence="8">
    <location>
        <position position="107"/>
    </location>
    <ligand>
        <name>FAD</name>
        <dbReference type="ChEBI" id="CHEBI:57692"/>
    </ligand>
</feature>
<keyword evidence="5 9" id="KW-0560">Oxidoreductase</keyword>
<keyword evidence="4" id="KW-0444">Lipid biosynthesis</keyword>
<feature type="binding site" evidence="8">
    <location>
        <position position="109"/>
    </location>
    <ligand>
        <name>FAD</name>
        <dbReference type="ChEBI" id="CHEBI:57692"/>
    </ligand>
</feature>
<keyword evidence="3 8" id="KW-0274">FAD</keyword>
<evidence type="ECO:0000256" key="7">
    <source>
        <dbReference type="ARBA" id="ARBA00023027"/>
    </source>
</evidence>
<dbReference type="CDD" id="cd06183">
    <property type="entry name" value="cyt_b5_reduct_like"/>
    <property type="match status" value="1"/>
</dbReference>
<evidence type="ECO:0000256" key="2">
    <source>
        <dbReference type="ARBA" id="ARBA00022630"/>
    </source>
</evidence>
<feature type="domain" description="FAD-binding FR-type" evidence="11">
    <location>
        <begin position="54"/>
        <end position="167"/>
    </location>
</feature>
<evidence type="ECO:0000256" key="8">
    <source>
        <dbReference type="PIRSR" id="PIRSR601834-1"/>
    </source>
</evidence>
<evidence type="ECO:0000256" key="1">
    <source>
        <dbReference type="ARBA" id="ARBA00001974"/>
    </source>
</evidence>
<comment type="cofactor">
    <cofactor evidence="1 8 9">
        <name>FAD</name>
        <dbReference type="ChEBI" id="CHEBI:57692"/>
    </cofactor>
</comment>
<evidence type="ECO:0000256" key="9">
    <source>
        <dbReference type="RuleBase" id="RU361226"/>
    </source>
</evidence>
<dbReference type="InterPro" id="IPR008333">
    <property type="entry name" value="Cbr1-like_FAD-bd_dom"/>
</dbReference>
<accession>A0AAV2YT95</accession>
<keyword evidence="2 8" id="KW-0285">Flavoprotein</keyword>
<dbReference type="InterPro" id="IPR039261">
    <property type="entry name" value="FNR_nucleotide-bd"/>
</dbReference>
<dbReference type="PROSITE" id="PS51384">
    <property type="entry name" value="FAD_FR"/>
    <property type="match status" value="1"/>
</dbReference>